<dbReference type="Pfam" id="PF10350">
    <property type="entry name" value="DUF2428"/>
    <property type="match status" value="1"/>
</dbReference>
<dbReference type="PANTHER" id="PTHR14387">
    <property type="entry name" value="THADA/DEATH RECEPTOR INTERACTING PROTEIN"/>
    <property type="match status" value="1"/>
</dbReference>
<reference evidence="7" key="1">
    <citation type="journal article" date="2016" name="Sci. Rep.">
        <title>Molecular characterization of firefly nuptial gifts: a multi-omics approach sheds light on postcopulatory sexual selection.</title>
        <authorList>
            <person name="Al-Wathiqui N."/>
            <person name="Fallon T.R."/>
            <person name="South A."/>
            <person name="Weng J.K."/>
            <person name="Lewis S.M."/>
        </authorList>
    </citation>
    <scope>NUCLEOTIDE SEQUENCE</scope>
</reference>
<dbReference type="InterPro" id="IPR016024">
    <property type="entry name" value="ARM-type_fold"/>
</dbReference>
<evidence type="ECO:0000259" key="6">
    <source>
        <dbReference type="Pfam" id="PF25151"/>
    </source>
</evidence>
<proteinExistence type="inferred from homology"/>
<keyword evidence="2" id="KW-0819">tRNA processing</keyword>
<dbReference type="InterPro" id="IPR019442">
    <property type="entry name" value="THADA/TRM732_DUF2428"/>
</dbReference>
<evidence type="ECO:0000259" key="5">
    <source>
        <dbReference type="Pfam" id="PF25150"/>
    </source>
</evidence>
<name>A0A1Y1MNQ5_PHOPY</name>
<dbReference type="InterPro" id="IPR056842">
    <property type="entry name" value="THADA-like_TPR_C"/>
</dbReference>
<dbReference type="InterPro" id="IPR056843">
    <property type="entry name" value="THADA-like_TPR"/>
</dbReference>
<organism evidence="7">
    <name type="scientific">Photinus pyralis</name>
    <name type="common">Common eastern firefly</name>
    <name type="synonym">Lampyris pyralis</name>
    <dbReference type="NCBI Taxonomy" id="7054"/>
    <lineage>
        <taxon>Eukaryota</taxon>
        <taxon>Metazoa</taxon>
        <taxon>Ecdysozoa</taxon>
        <taxon>Arthropoda</taxon>
        <taxon>Hexapoda</taxon>
        <taxon>Insecta</taxon>
        <taxon>Pterygota</taxon>
        <taxon>Neoptera</taxon>
        <taxon>Endopterygota</taxon>
        <taxon>Coleoptera</taxon>
        <taxon>Polyphaga</taxon>
        <taxon>Elateriformia</taxon>
        <taxon>Elateroidea</taxon>
        <taxon>Lampyridae</taxon>
        <taxon>Lampyrinae</taxon>
        <taxon>Photinus</taxon>
    </lineage>
</organism>
<feature type="domain" description="DUF2428" evidence="4">
    <location>
        <begin position="903"/>
        <end position="1141"/>
    </location>
</feature>
<evidence type="ECO:0000256" key="1">
    <source>
        <dbReference type="ARBA" id="ARBA00010409"/>
    </source>
</evidence>
<dbReference type="Pfam" id="PF25151">
    <property type="entry name" value="TPR_Trm732_C"/>
    <property type="match status" value="1"/>
</dbReference>
<evidence type="ECO:0000256" key="2">
    <source>
        <dbReference type="ARBA" id="ARBA00022694"/>
    </source>
</evidence>
<dbReference type="Pfam" id="PF25150">
    <property type="entry name" value="TPR_Trm732"/>
    <property type="match status" value="1"/>
</dbReference>
<dbReference type="GO" id="GO:0005829">
    <property type="term" value="C:cytosol"/>
    <property type="evidence" value="ECO:0007669"/>
    <property type="project" value="TreeGrafter"/>
</dbReference>
<evidence type="ECO:0000313" key="7">
    <source>
        <dbReference type="EMBL" id="JAV85576.1"/>
    </source>
</evidence>
<evidence type="ECO:0000256" key="3">
    <source>
        <dbReference type="ARBA" id="ARBA00035698"/>
    </source>
</evidence>
<dbReference type="EMBL" id="GEZM01030375">
    <property type="protein sequence ID" value="JAV85576.1"/>
    <property type="molecule type" value="Transcribed_RNA"/>
</dbReference>
<feature type="domain" description="tRNA (32-2'-O)-methyltransferase regulator THADA-like C-terminal TPR repeats region" evidence="6">
    <location>
        <begin position="1144"/>
        <end position="1295"/>
    </location>
</feature>
<sequence>MKPRKIVGPVFRRSCSCISECRSNNSNEHFRYIIEKCSETTECCLQQESVKRLSEYLKSALENEEKSKARKLLAHMYLSCTAKHPIKKSVTRILLPYEDNHELCEEFSRSMKCMIQVHIKNEDVEREDTDHFINSLYTSFDILAARIAILENVHELFSRSCTFLNELVENLWERSKDILSSQLLHTYLYNTTKFLLCLSQNYNTSNISLNDKISLIKSLYELILHINVAYDVKCNSGHMMVMLCSTTPEMFPDGGWFKEHPYLELLKETGSSDFFRHLGMRAVGDASMKELLNVCLYIGISIVAPSDVLYKGRIGHEIILCFMLQKLIRSATSSGIKTNISRMMGISKAITTLSSHLSYLEVDELSNIYRQCLDYINVYIDDVPDVVKNNTQAMFKSLIKVTLKAKAQGCSDYFNTLFKWVNDLGECSNFYAIIMVLCSEVGCSVVLQQHSNLPVQMVDDVICSGKAANVVTSYERLMKIHWKEVQSYEQWLQAWVEEIVARLANSDEPQQIFQELFIAAFKIDSKAITSLIKKQHLSTDSEILALLGCIHYCRKNGIDVNLSGYCTKSNGFWRNYLDYQTLNILKTHLNDEIRICILAIVVNSHSSTEVFSEWELNFLIEYCYYNVSVPNGSFRQKLISCTKKVMMRVKDVTNVFENKILSAKSLSSDDLREKLLQKLSADVTPVLTAYANFWKFLFGKVLLPGIYLDSNYDRKATCLEILYFSSTMMPKQNFEKLWKHSDVENLKHILEYDTYEQNKETASKLLAEFSTSFFNFNDKDVISTYLDQCLSMALNIKPSRTISAAYMINLSLKVPGICDIILQKIKIRDPTIFKDSENILSDATYLMVVLLELELRDCLRSAQEHIHHAVTTKPTHGLLFSIRYILKNFNPRKKCSFLYWKMLIKRLIFLCLEVSEVANTIVCNDSPEGYVPDDSDVYSDDTAKSQVVTVYGWRATKEISLLFGELAQFSSNKDNGALVNEDQLRCLGKYFFDLLINTKHRGAFEQASVGFSNLCSVIWRLEGTSVSSLPAQWLGDITAILNGASFEGVKSCETRRSAGIPFMVQAILSTEPITASSKLFEKCMNVLLDICGNNSLPFEQRVLGLNILRALFRHNQLGEVVMPHCAHGLKIAIRGFSSSAWGIRNSSTLLFSALIMRIFGVQRLRDMELISIKNKMQGQIFFVRFPDLFKFLLEQLEVASHEVYHPSLYPILLVLNRLYSNKETLDRVHLDAFLPYMEFFLSNPSHKIRNLAAQATASLIEINKLPHAVVSTIVSLTDATISNNYCHGLLQKFHYLLHSPYNTIPYINIEKFVEDTSWILLLCGQNVQWITGVYYLETLLHLIIRYDPDFHNIKVFKTIMKILWFQEEQEWIKNVTKKYNERVLVLKLAYILHVRNHSGSLTEADYKEIIEGDLSNYAHLQHMALVYLNYMKFMEPVYKNYELCLEDDSEYSVICDHFLKPLSDDSKSFLYSILLSTLWKSIEDNTENIHCAIDTLLLHDLTDLQKATVYQLIQNNAKRYMKSSDEEFYCFILAYLSNNNCNQRGNFGNLIHVFRKCASPIAENSLRLVLSKFLVANRRLFYWTDSILQGTDLYQIWEIVFTLLEDDDEDVRNTVCQLSQQNLGADDSNFSLLFQLRVDIPEYTRDLLLDQMVNVLPKESSFKMLLSLCLRSRFITNDNLSEVFEEGAINTHIEYWPIAKSALKRLEYLLCEDENIKSSNLKDSRILRAQTLHNVISHNEFPLISSATKSNLCAILEDIIHFRVADSGCNIEKEFLNNLKHGIPSNLDSSESLRIKMLLTQLFTIC</sequence>
<dbReference type="PANTHER" id="PTHR14387:SF7">
    <property type="entry name" value="THYROID ADENOMA-ASSOCIATED PROTEIN"/>
    <property type="match status" value="1"/>
</dbReference>
<evidence type="ECO:0000259" key="4">
    <source>
        <dbReference type="Pfam" id="PF10350"/>
    </source>
</evidence>
<accession>A0A1Y1MNQ5</accession>
<feature type="domain" description="tRNA (32-2'-O)-methyltransferase regulator THADA-like TPR repeats region" evidence="5">
    <location>
        <begin position="491"/>
        <end position="722"/>
    </location>
</feature>
<dbReference type="SUPFAM" id="SSF48371">
    <property type="entry name" value="ARM repeat"/>
    <property type="match status" value="1"/>
</dbReference>
<comment type="similarity">
    <text evidence="1">Belongs to the THADA family.</text>
</comment>
<dbReference type="InterPro" id="IPR051954">
    <property type="entry name" value="tRNA_methyltransferase_THADA"/>
</dbReference>
<dbReference type="GO" id="GO:0030488">
    <property type="term" value="P:tRNA methylation"/>
    <property type="evidence" value="ECO:0007669"/>
    <property type="project" value="TreeGrafter"/>
</dbReference>
<protein>
    <recommendedName>
        <fullName evidence="3">tRNA (32-2'-O)-methyltransferase regulator THADA</fullName>
    </recommendedName>
</protein>